<comment type="similarity">
    <text evidence="2">Belongs to the glycosyltransferase 2 family.</text>
</comment>
<evidence type="ECO:0000259" key="5">
    <source>
        <dbReference type="Pfam" id="PF00535"/>
    </source>
</evidence>
<name>A0ABT6Y156_ALISE</name>
<dbReference type="InterPro" id="IPR001173">
    <property type="entry name" value="Glyco_trans_2-like"/>
</dbReference>
<evidence type="ECO:0000313" key="7">
    <source>
        <dbReference type="Proteomes" id="UP001529245"/>
    </source>
</evidence>
<keyword evidence="3 6" id="KW-0328">Glycosyltransferase</keyword>
<dbReference type="GO" id="GO:0016757">
    <property type="term" value="F:glycosyltransferase activity"/>
    <property type="evidence" value="ECO:0007669"/>
    <property type="project" value="UniProtKB-KW"/>
</dbReference>
<evidence type="ECO:0000256" key="4">
    <source>
        <dbReference type="ARBA" id="ARBA00022679"/>
    </source>
</evidence>
<evidence type="ECO:0000256" key="2">
    <source>
        <dbReference type="ARBA" id="ARBA00006739"/>
    </source>
</evidence>
<evidence type="ECO:0000313" key="6">
    <source>
        <dbReference type="EMBL" id="MDI9261085.1"/>
    </source>
</evidence>
<keyword evidence="7" id="KW-1185">Reference proteome</keyword>
<dbReference type="Pfam" id="PF00535">
    <property type="entry name" value="Glycos_transf_2"/>
    <property type="match status" value="1"/>
</dbReference>
<feature type="domain" description="Glycosyltransferase 2-like" evidence="5">
    <location>
        <begin position="14"/>
        <end position="131"/>
    </location>
</feature>
<protein>
    <submittedName>
        <fullName evidence="6">Glycosyltransferase</fullName>
        <ecNumber evidence="6">2.4.-.-</ecNumber>
    </submittedName>
</protein>
<keyword evidence="4 6" id="KW-0808">Transferase</keyword>
<gene>
    <name evidence="6" type="ORF">QID03_13040</name>
</gene>
<dbReference type="InterPro" id="IPR029044">
    <property type="entry name" value="Nucleotide-diphossugar_trans"/>
</dbReference>
<comment type="caution">
    <text evidence="6">The sequence shown here is derived from an EMBL/GenBank/DDBJ whole genome shotgun (WGS) entry which is preliminary data.</text>
</comment>
<sequence>MRIEGARRPRVQVQIVTYNSASHIGRCLQSLAKQTAVIDRVLVIDNASTDDTAAIARAANVRVLQMERNVGYAGGHNQGFRMAIEFGMDVVVTLNPDVELDPQYIDAAVETLWEKPNRGAVTGRLIRPNGCIDGVGLGSETFCSNAKDREIAYVKGMHIQWDGISSARFAS</sequence>
<dbReference type="EMBL" id="JASGCB010000032">
    <property type="protein sequence ID" value="MDI9261085.1"/>
    <property type="molecule type" value="Genomic_DNA"/>
</dbReference>
<comment type="pathway">
    <text evidence="1">Cell wall biogenesis; cell wall polysaccharide biosynthesis.</text>
</comment>
<dbReference type="Proteomes" id="UP001529245">
    <property type="component" value="Unassembled WGS sequence"/>
</dbReference>
<accession>A0ABT6Y156</accession>
<proteinExistence type="inferred from homology"/>
<evidence type="ECO:0000256" key="3">
    <source>
        <dbReference type="ARBA" id="ARBA00022676"/>
    </source>
</evidence>
<dbReference type="Gene3D" id="3.90.550.10">
    <property type="entry name" value="Spore Coat Polysaccharide Biosynthesis Protein SpsA, Chain A"/>
    <property type="match status" value="1"/>
</dbReference>
<reference evidence="6 7" key="1">
    <citation type="submission" date="2023-04" db="EMBL/GenBank/DDBJ databases">
        <title>A. sendaiensis sub sp. chiapanensis a novel subspecie with specific adaptation in bacterial cell wall isolated from an active volcano.</title>
        <authorList>
            <person name="Alvarez Gutierrez P.E."/>
            <person name="Ortiz Cortes L.Y."/>
        </authorList>
    </citation>
    <scope>NUCLEOTIDE SEQUENCE [LARGE SCALE GENOMIC DNA]</scope>
    <source>
        <strain evidence="6 7">PA2</strain>
    </source>
</reference>
<dbReference type="EC" id="2.4.-.-" evidence="6"/>
<evidence type="ECO:0000256" key="1">
    <source>
        <dbReference type="ARBA" id="ARBA00004776"/>
    </source>
</evidence>
<dbReference type="PANTHER" id="PTHR43179">
    <property type="entry name" value="RHAMNOSYLTRANSFERASE WBBL"/>
    <property type="match status" value="1"/>
</dbReference>
<organism evidence="6 7">
    <name type="scientific">Alicyclobacillus sendaiensis PA2</name>
    <dbReference type="NCBI Taxonomy" id="3029425"/>
    <lineage>
        <taxon>Bacteria</taxon>
        <taxon>Bacillati</taxon>
        <taxon>Bacillota</taxon>
        <taxon>Bacilli</taxon>
        <taxon>Bacillales</taxon>
        <taxon>Alicyclobacillaceae</taxon>
        <taxon>Alicyclobacillus</taxon>
    </lineage>
</organism>
<dbReference type="SUPFAM" id="SSF53448">
    <property type="entry name" value="Nucleotide-diphospho-sugar transferases"/>
    <property type="match status" value="1"/>
</dbReference>
<dbReference type="PANTHER" id="PTHR43179:SF12">
    <property type="entry name" value="GALACTOFURANOSYLTRANSFERASE GLFT2"/>
    <property type="match status" value="1"/>
</dbReference>